<keyword evidence="4" id="KW-0808">Transferase</keyword>
<dbReference type="SMART" id="SM00091">
    <property type="entry name" value="PAS"/>
    <property type="match status" value="3"/>
</dbReference>
<dbReference type="EC" id="2.7.13.3" evidence="2"/>
<dbReference type="PROSITE" id="PS50113">
    <property type="entry name" value="PAC"/>
    <property type="match status" value="1"/>
</dbReference>
<protein>
    <recommendedName>
        <fullName evidence="2">histidine kinase</fullName>
        <ecNumber evidence="2">2.7.13.3</ecNumber>
    </recommendedName>
</protein>
<evidence type="ECO:0000256" key="2">
    <source>
        <dbReference type="ARBA" id="ARBA00012438"/>
    </source>
</evidence>
<dbReference type="PANTHER" id="PTHR43304:SF1">
    <property type="entry name" value="PAC DOMAIN-CONTAINING PROTEIN"/>
    <property type="match status" value="1"/>
</dbReference>
<keyword evidence="5" id="KW-0418">Kinase</keyword>
<name>A0A843AK33_METFO</name>
<dbReference type="InterPro" id="IPR052162">
    <property type="entry name" value="Sensor_kinase/Photoreceptor"/>
</dbReference>
<feature type="domain" description="PAC" evidence="7">
    <location>
        <begin position="179"/>
        <end position="231"/>
    </location>
</feature>
<sequence>MGMLYHNKEGKLLDINLVALELLGISQLEGLPDINLFNNPIIPCKKDEITEEGVTEFQIKVDFSNVPDYISLAQNSVLLKVTVSNIDSGYLVQVQESYSPKEAEELLSTEERYRSFFEEDLTGDFIATPEGELIECNPAFAEIYGFISPEEASKSNIVDFNPADWKDLIRHLETRHKIKGRQTTHRRQDGTEIHIVSNVVARVDENGQITQVKGYVFDDTERKEAEEALKRSEEKYHRLFDEDLTGDFIATVEGEILECNPAFAEIYGFSTVEDALKWNISHSNPFDWPYMVTRLKNEGKILGFQSWQRRSDVMRIHVVANMVGIFNDSGDLIQVKGYIFNDTERKQAEDRLESGKKQITHILDSIQDGFMALDNLWNFIYVNRCAADYLGIDADDLLGRNIWDRLPDFVGTIYETSFREAMNQQKVLHFKAPGIHKRSNCFDFSVYPSSEGISIYWRDITK</sequence>
<dbReference type="Pfam" id="PF08448">
    <property type="entry name" value="PAS_4"/>
    <property type="match status" value="1"/>
</dbReference>
<dbReference type="EMBL" id="JADIIL010000011">
    <property type="protein sequence ID" value="MBF4474278.1"/>
    <property type="molecule type" value="Genomic_DNA"/>
</dbReference>
<evidence type="ECO:0000313" key="8">
    <source>
        <dbReference type="EMBL" id="MBF4474278.1"/>
    </source>
</evidence>
<evidence type="ECO:0000313" key="9">
    <source>
        <dbReference type="Proteomes" id="UP000606900"/>
    </source>
</evidence>
<dbReference type="PROSITE" id="PS50112">
    <property type="entry name" value="PAS"/>
    <property type="match status" value="3"/>
</dbReference>
<dbReference type="InterPro" id="IPR000700">
    <property type="entry name" value="PAS-assoc_C"/>
</dbReference>
<dbReference type="GO" id="GO:0004673">
    <property type="term" value="F:protein histidine kinase activity"/>
    <property type="evidence" value="ECO:0007669"/>
    <property type="project" value="UniProtKB-EC"/>
</dbReference>
<gene>
    <name evidence="8" type="ORF">ISP06_02240</name>
</gene>
<dbReference type="InterPro" id="IPR013656">
    <property type="entry name" value="PAS_4"/>
</dbReference>
<dbReference type="PANTHER" id="PTHR43304">
    <property type="entry name" value="PHYTOCHROME-LIKE PROTEIN CPH1"/>
    <property type="match status" value="1"/>
</dbReference>
<dbReference type="Pfam" id="PF13426">
    <property type="entry name" value="PAS_9"/>
    <property type="match status" value="1"/>
</dbReference>
<comment type="catalytic activity">
    <reaction evidence="1">
        <text>ATP + protein L-histidine = ADP + protein N-phospho-L-histidine.</text>
        <dbReference type="EC" id="2.7.13.3"/>
    </reaction>
</comment>
<dbReference type="SUPFAM" id="SSF55785">
    <property type="entry name" value="PYP-like sensor domain (PAS domain)"/>
    <property type="match status" value="3"/>
</dbReference>
<dbReference type="InterPro" id="IPR035965">
    <property type="entry name" value="PAS-like_dom_sf"/>
</dbReference>
<dbReference type="NCBIfam" id="TIGR00229">
    <property type="entry name" value="sensory_box"/>
    <property type="match status" value="1"/>
</dbReference>
<organism evidence="8 9">
    <name type="scientific">Methanobacterium formicicum</name>
    <dbReference type="NCBI Taxonomy" id="2162"/>
    <lineage>
        <taxon>Archaea</taxon>
        <taxon>Methanobacteriati</taxon>
        <taxon>Methanobacteriota</taxon>
        <taxon>Methanomada group</taxon>
        <taxon>Methanobacteria</taxon>
        <taxon>Methanobacteriales</taxon>
        <taxon>Methanobacteriaceae</taxon>
        <taxon>Methanobacterium</taxon>
    </lineage>
</organism>
<accession>A0A843AK33</accession>
<evidence type="ECO:0000259" key="6">
    <source>
        <dbReference type="PROSITE" id="PS50112"/>
    </source>
</evidence>
<comment type="caution">
    <text evidence="8">The sequence shown here is derived from an EMBL/GenBank/DDBJ whole genome shotgun (WGS) entry which is preliminary data.</text>
</comment>
<feature type="domain" description="PAS" evidence="6">
    <location>
        <begin position="232"/>
        <end position="273"/>
    </location>
</feature>
<reference evidence="8" key="1">
    <citation type="submission" date="2020-10" db="EMBL/GenBank/DDBJ databases">
        <title>Dehalococcoides mccartyi of a TCE/Cr reducing biochatode.</title>
        <authorList>
            <person name="Matturro B."/>
        </authorList>
    </citation>
    <scope>NUCLEOTIDE SEQUENCE</scope>
    <source>
        <strain evidence="8">Bin2</strain>
    </source>
</reference>
<dbReference type="Pfam" id="PF00989">
    <property type="entry name" value="PAS"/>
    <property type="match status" value="1"/>
</dbReference>
<dbReference type="Proteomes" id="UP000606900">
    <property type="component" value="Unassembled WGS sequence"/>
</dbReference>
<feature type="domain" description="PAS" evidence="6">
    <location>
        <begin position="109"/>
        <end position="181"/>
    </location>
</feature>
<feature type="domain" description="PAS" evidence="6">
    <location>
        <begin position="355"/>
        <end position="410"/>
    </location>
</feature>
<dbReference type="AlphaFoldDB" id="A0A843AK33"/>
<proteinExistence type="predicted"/>
<dbReference type="InterPro" id="IPR013767">
    <property type="entry name" value="PAS_fold"/>
</dbReference>
<dbReference type="GO" id="GO:0006355">
    <property type="term" value="P:regulation of DNA-templated transcription"/>
    <property type="evidence" value="ECO:0007669"/>
    <property type="project" value="InterPro"/>
</dbReference>
<dbReference type="Gene3D" id="3.30.450.20">
    <property type="entry name" value="PAS domain"/>
    <property type="match status" value="3"/>
</dbReference>
<dbReference type="CDD" id="cd00130">
    <property type="entry name" value="PAS"/>
    <property type="match status" value="2"/>
</dbReference>
<dbReference type="InterPro" id="IPR000014">
    <property type="entry name" value="PAS"/>
</dbReference>
<evidence type="ECO:0000256" key="5">
    <source>
        <dbReference type="ARBA" id="ARBA00022777"/>
    </source>
</evidence>
<evidence type="ECO:0000256" key="3">
    <source>
        <dbReference type="ARBA" id="ARBA00022553"/>
    </source>
</evidence>
<evidence type="ECO:0000256" key="4">
    <source>
        <dbReference type="ARBA" id="ARBA00022679"/>
    </source>
</evidence>
<evidence type="ECO:0000259" key="7">
    <source>
        <dbReference type="PROSITE" id="PS50113"/>
    </source>
</evidence>
<keyword evidence="3" id="KW-0597">Phosphoprotein</keyword>
<evidence type="ECO:0000256" key="1">
    <source>
        <dbReference type="ARBA" id="ARBA00000085"/>
    </source>
</evidence>